<keyword evidence="2" id="KW-0812">Transmembrane</keyword>
<evidence type="ECO:0000313" key="4">
    <source>
        <dbReference type="Proteomes" id="UP000464620"/>
    </source>
</evidence>
<evidence type="ECO:0000256" key="2">
    <source>
        <dbReference type="SAM" id="Phobius"/>
    </source>
</evidence>
<feature type="transmembrane region" description="Helical" evidence="2">
    <location>
        <begin position="26"/>
        <end position="47"/>
    </location>
</feature>
<proteinExistence type="predicted"/>
<feature type="region of interest" description="Disordered" evidence="1">
    <location>
        <begin position="112"/>
        <end position="139"/>
    </location>
</feature>
<keyword evidence="2" id="KW-0472">Membrane</keyword>
<dbReference type="EMBL" id="CP031001">
    <property type="protein sequence ID" value="QHN78342.1"/>
    <property type="molecule type" value="Genomic_DNA"/>
</dbReference>
<reference evidence="3 4" key="1">
    <citation type="submission" date="2020-01" db="EMBL/GenBank/DDBJ databases">
        <title>Genome sequence of Arachis hypogaea, cultivar Shitouqi.</title>
        <authorList>
            <person name="Zhuang W."/>
            <person name="Chen H."/>
            <person name="Varshney R."/>
            <person name="Wang D."/>
            <person name="Ming R."/>
        </authorList>
    </citation>
    <scope>NUCLEOTIDE SEQUENCE [LARGE SCALE GENOMIC DNA]</scope>
    <source>
        <tissue evidence="3">Young leaf</tissue>
    </source>
</reference>
<gene>
    <name evidence="3" type="ORF">DS421_19g660570</name>
</gene>
<sequence>MVLAQVGYAFLYFITETSFNHGMSPFLYVTYRHIVAAVIMFPFAFFLERFNEACNMMGVDPFRWKKNWMLSIALAQALSLSRLRSLYCLRYPTQARRLSLCRHSSPSRISRAHAPFLPSSSSTAEAAGPGTGRRRRSLSRHRLTLNPAPLLPLLCSSPRRQKQQVLGLIFVVVFLLRLSPSASFAQPEAGLQFACAFESNEKICQQNLPAKVKVAKAPKRLKIPHVHCCNKGKQL</sequence>
<name>A0A6B9VDH7_ARAHY</name>
<keyword evidence="2" id="KW-1133">Transmembrane helix</keyword>
<dbReference type="AlphaFoldDB" id="A0A6B9VDH7"/>
<organism evidence="3 4">
    <name type="scientific">Arachis hypogaea</name>
    <name type="common">Peanut</name>
    <dbReference type="NCBI Taxonomy" id="3818"/>
    <lineage>
        <taxon>Eukaryota</taxon>
        <taxon>Viridiplantae</taxon>
        <taxon>Streptophyta</taxon>
        <taxon>Embryophyta</taxon>
        <taxon>Tracheophyta</taxon>
        <taxon>Spermatophyta</taxon>
        <taxon>Magnoliopsida</taxon>
        <taxon>eudicotyledons</taxon>
        <taxon>Gunneridae</taxon>
        <taxon>Pentapetalae</taxon>
        <taxon>rosids</taxon>
        <taxon>fabids</taxon>
        <taxon>Fabales</taxon>
        <taxon>Fabaceae</taxon>
        <taxon>Papilionoideae</taxon>
        <taxon>50 kb inversion clade</taxon>
        <taxon>dalbergioids sensu lato</taxon>
        <taxon>Dalbergieae</taxon>
        <taxon>Pterocarpus clade</taxon>
        <taxon>Arachis</taxon>
    </lineage>
</organism>
<dbReference type="Proteomes" id="UP000464620">
    <property type="component" value="Chromosome B09"/>
</dbReference>
<evidence type="ECO:0000313" key="3">
    <source>
        <dbReference type="EMBL" id="QHN78342.1"/>
    </source>
</evidence>
<protein>
    <submittedName>
        <fullName evidence="3">WAT1-related protein</fullName>
    </submittedName>
</protein>
<evidence type="ECO:0000256" key="1">
    <source>
        <dbReference type="SAM" id="MobiDB-lite"/>
    </source>
</evidence>
<accession>A0A6B9VDH7</accession>